<evidence type="ECO:0000256" key="2">
    <source>
        <dbReference type="ARBA" id="ARBA00022692"/>
    </source>
</evidence>
<feature type="transmembrane region" description="Helical" evidence="5">
    <location>
        <begin position="84"/>
        <end position="105"/>
    </location>
</feature>
<evidence type="ECO:0000313" key="6">
    <source>
        <dbReference type="EMBL" id="MET4578056.1"/>
    </source>
</evidence>
<keyword evidence="7" id="KW-1185">Reference proteome</keyword>
<keyword evidence="3 5" id="KW-1133">Transmembrane helix</keyword>
<evidence type="ECO:0000256" key="3">
    <source>
        <dbReference type="ARBA" id="ARBA00022989"/>
    </source>
</evidence>
<name>A0ABV2QAJ5_9BURK</name>
<feature type="transmembrane region" description="Helical" evidence="5">
    <location>
        <begin position="205"/>
        <end position="224"/>
    </location>
</feature>
<dbReference type="InterPro" id="IPR052951">
    <property type="entry name" value="Tellurite_res_ion_channel"/>
</dbReference>
<protein>
    <submittedName>
        <fullName evidence="6">Tellurite resistance protein</fullName>
    </submittedName>
</protein>
<dbReference type="Gene3D" id="1.50.10.150">
    <property type="entry name" value="Voltage-dependent anion channel"/>
    <property type="match status" value="1"/>
</dbReference>
<feature type="transmembrane region" description="Helical" evidence="5">
    <location>
        <begin position="172"/>
        <end position="193"/>
    </location>
</feature>
<evidence type="ECO:0000256" key="1">
    <source>
        <dbReference type="ARBA" id="ARBA00004141"/>
    </source>
</evidence>
<feature type="transmembrane region" description="Helical" evidence="5">
    <location>
        <begin position="288"/>
        <end position="310"/>
    </location>
</feature>
<accession>A0ABV2QAJ5</accession>
<comment type="caution">
    <text evidence="6">The sequence shown here is derived from an EMBL/GenBank/DDBJ whole genome shotgun (WGS) entry which is preliminary data.</text>
</comment>
<feature type="transmembrane region" description="Helical" evidence="5">
    <location>
        <begin position="111"/>
        <end position="129"/>
    </location>
</feature>
<dbReference type="Pfam" id="PF03595">
    <property type="entry name" value="SLAC1"/>
    <property type="match status" value="1"/>
</dbReference>
<organism evidence="6 7">
    <name type="scientific">Ottowia thiooxydans</name>
    <dbReference type="NCBI Taxonomy" id="219182"/>
    <lineage>
        <taxon>Bacteria</taxon>
        <taxon>Pseudomonadati</taxon>
        <taxon>Pseudomonadota</taxon>
        <taxon>Betaproteobacteria</taxon>
        <taxon>Burkholderiales</taxon>
        <taxon>Comamonadaceae</taxon>
        <taxon>Ottowia</taxon>
    </lineage>
</organism>
<evidence type="ECO:0000313" key="7">
    <source>
        <dbReference type="Proteomes" id="UP001549320"/>
    </source>
</evidence>
<sequence>MAQAPDALKHIGLNWFALVMGLAGLSLAWGRATPLMGEVAGAGAMLLAAAAVLIFVVLMVVSWQRWQRYPEALAADLKHPVRHAFVATIPVSMILLATCGVSLFGTSVWLAVLWWAGSLTQFGATLWVLTRWLNAGKMEGLNWATLTPALLIPVVGNVLAPLAGSSLDAGPWAAAQFGVGLLLWPVVLALIFARIAAQGLWAERLLPITFICVAPPSVVGSAVLQMGGPIVLAWMCWGAALFFLLWSLQLVRRMLAQPFSMSFWALGFPLAALASLTLRLAVQHPAMEAPAIIFLAFATLVTLAMTTATWKGWRGGSLLQPEPVAVMAVASNDFPAGPRS</sequence>
<feature type="transmembrane region" description="Helical" evidence="5">
    <location>
        <begin position="230"/>
        <end position="251"/>
    </location>
</feature>
<dbReference type="RefSeq" id="WP_354444977.1">
    <property type="nucleotide sequence ID" value="NZ_JBEPSH010000006.1"/>
</dbReference>
<keyword evidence="2 5" id="KW-0812">Transmembrane</keyword>
<dbReference type="InterPro" id="IPR038665">
    <property type="entry name" value="Voltage-dep_anion_channel_sf"/>
</dbReference>
<gene>
    <name evidence="6" type="ORF">ABIE13_003172</name>
</gene>
<evidence type="ECO:0000256" key="5">
    <source>
        <dbReference type="SAM" id="Phobius"/>
    </source>
</evidence>
<feature type="transmembrane region" description="Helical" evidence="5">
    <location>
        <begin position="263"/>
        <end position="282"/>
    </location>
</feature>
<feature type="transmembrane region" description="Helical" evidence="5">
    <location>
        <begin position="42"/>
        <end position="63"/>
    </location>
</feature>
<dbReference type="PANTHER" id="PTHR37955:SF1">
    <property type="entry name" value="DEP DOMAIN-CONTAINING PROTEIN"/>
    <property type="match status" value="1"/>
</dbReference>
<proteinExistence type="predicted"/>
<keyword evidence="4 5" id="KW-0472">Membrane</keyword>
<reference evidence="6 7" key="1">
    <citation type="submission" date="2024-06" db="EMBL/GenBank/DDBJ databases">
        <title>Sorghum-associated microbial communities from plants grown in Nebraska, USA.</title>
        <authorList>
            <person name="Schachtman D."/>
        </authorList>
    </citation>
    <scope>NUCLEOTIDE SEQUENCE [LARGE SCALE GENOMIC DNA]</scope>
    <source>
        <strain evidence="6 7">2709</strain>
    </source>
</reference>
<dbReference type="EMBL" id="JBEPSH010000006">
    <property type="protein sequence ID" value="MET4578056.1"/>
    <property type="molecule type" value="Genomic_DNA"/>
</dbReference>
<dbReference type="PANTHER" id="PTHR37955">
    <property type="entry name" value="TELLURITE RESISTANCE PROTEIN TEHA"/>
    <property type="match status" value="1"/>
</dbReference>
<feature type="transmembrane region" description="Helical" evidence="5">
    <location>
        <begin position="141"/>
        <end position="160"/>
    </location>
</feature>
<feature type="transmembrane region" description="Helical" evidence="5">
    <location>
        <begin position="12"/>
        <end position="30"/>
    </location>
</feature>
<dbReference type="CDD" id="cd09323">
    <property type="entry name" value="TDT_SLAC1_like"/>
    <property type="match status" value="1"/>
</dbReference>
<comment type="subcellular location">
    <subcellularLocation>
        <location evidence="1">Membrane</location>
        <topology evidence="1">Multi-pass membrane protein</topology>
    </subcellularLocation>
</comment>
<dbReference type="InterPro" id="IPR004695">
    <property type="entry name" value="SLAC1/Mae1/Ssu1/TehA"/>
</dbReference>
<evidence type="ECO:0000256" key="4">
    <source>
        <dbReference type="ARBA" id="ARBA00023136"/>
    </source>
</evidence>
<dbReference type="Proteomes" id="UP001549320">
    <property type="component" value="Unassembled WGS sequence"/>
</dbReference>